<feature type="region of interest" description="Disordered" evidence="1">
    <location>
        <begin position="1"/>
        <end position="60"/>
    </location>
</feature>
<name>A0A5M9ZHI6_9BIFI</name>
<evidence type="ECO:0000313" key="2">
    <source>
        <dbReference type="EMBL" id="KAA8826919.1"/>
    </source>
</evidence>
<dbReference type="AlphaFoldDB" id="A0A5M9ZHI6"/>
<evidence type="ECO:0000313" key="3">
    <source>
        <dbReference type="Proteomes" id="UP000410049"/>
    </source>
</evidence>
<dbReference type="RefSeq" id="WP_150379875.1">
    <property type="nucleotide sequence ID" value="NZ_RZUH01000009.1"/>
</dbReference>
<feature type="compositionally biased region" description="Low complexity" evidence="1">
    <location>
        <begin position="27"/>
        <end position="36"/>
    </location>
</feature>
<dbReference type="EMBL" id="RZUH01000009">
    <property type="protein sequence ID" value="KAA8826919.1"/>
    <property type="molecule type" value="Genomic_DNA"/>
</dbReference>
<gene>
    <name evidence="2" type="ORF">EMO91_10325</name>
</gene>
<proteinExistence type="predicted"/>
<sequence length="133" mass="13889">MGVDRRGMNHRPAGLPAGYAGTYAPSGGPAAAADVTPPAPAPAGAPTRRRARSHGDDVRAWEAKDRIERLAAEGRAREAEDAARAVGALTRADRIPYADGGVAALFDGRELTTVEIHGPEVVDVGFRPETIRA</sequence>
<organism evidence="2 3">
    <name type="scientific">Bifidobacterium myosotis</name>
    <dbReference type="NCBI Taxonomy" id="1630166"/>
    <lineage>
        <taxon>Bacteria</taxon>
        <taxon>Bacillati</taxon>
        <taxon>Actinomycetota</taxon>
        <taxon>Actinomycetes</taxon>
        <taxon>Bifidobacteriales</taxon>
        <taxon>Bifidobacteriaceae</taxon>
        <taxon>Bifidobacterium</taxon>
    </lineage>
</organism>
<evidence type="ECO:0000256" key="1">
    <source>
        <dbReference type="SAM" id="MobiDB-lite"/>
    </source>
</evidence>
<dbReference type="Proteomes" id="UP000410049">
    <property type="component" value="Unassembled WGS sequence"/>
</dbReference>
<protein>
    <submittedName>
        <fullName evidence="2">Uncharacterized protein</fullName>
    </submittedName>
</protein>
<accession>A0A5M9ZHI6</accession>
<comment type="caution">
    <text evidence="2">The sequence shown here is derived from an EMBL/GenBank/DDBJ whole genome shotgun (WGS) entry which is preliminary data.</text>
</comment>
<reference evidence="2 3" key="1">
    <citation type="journal article" date="2019" name="Syst. Appl. Microbiol.">
        <title>Characterization of Bifidobacterium species in feaces of the Egyptian fruit bat: Description of B. vespertilionis sp. nov. and B. rousetti sp. nov.</title>
        <authorList>
            <person name="Modesto M."/>
            <person name="Satti M."/>
            <person name="Watanabe K."/>
            <person name="Puglisi E."/>
            <person name="Morelli L."/>
            <person name="Huang C.-H."/>
            <person name="Liou J.-S."/>
            <person name="Miyashita M."/>
            <person name="Tamura T."/>
            <person name="Saito S."/>
            <person name="Mori K."/>
            <person name="Huang L."/>
            <person name="Sciavilla P."/>
            <person name="Sandri C."/>
            <person name="Spiezio C."/>
            <person name="Vitali F."/>
            <person name="Cavalieri D."/>
            <person name="Perpetuini G."/>
            <person name="Tofalo R."/>
            <person name="Bonetti A."/>
            <person name="Arita M."/>
            <person name="Mattarelli P."/>
        </authorList>
    </citation>
    <scope>NUCLEOTIDE SEQUENCE [LARGE SCALE GENOMIC DNA]</scope>
    <source>
        <strain evidence="2 3">RST17</strain>
    </source>
</reference>